<organism evidence="1 2">
    <name type="scientific">Deefgea chitinilytica</name>
    <dbReference type="NCBI Taxonomy" id="570276"/>
    <lineage>
        <taxon>Bacteria</taxon>
        <taxon>Pseudomonadati</taxon>
        <taxon>Pseudomonadota</taxon>
        <taxon>Betaproteobacteria</taxon>
        <taxon>Neisseriales</taxon>
        <taxon>Chitinibacteraceae</taxon>
        <taxon>Deefgea</taxon>
    </lineage>
</organism>
<dbReference type="RefSeq" id="WP_203571439.1">
    <property type="nucleotide sequence ID" value="NZ_WOFE01000005.1"/>
</dbReference>
<gene>
    <name evidence="1" type="ORF">GM173_11025</name>
</gene>
<protein>
    <submittedName>
        <fullName evidence="1">Uncharacterized protein</fullName>
    </submittedName>
</protein>
<keyword evidence="2" id="KW-1185">Reference proteome</keyword>
<comment type="caution">
    <text evidence="1">The sequence shown here is derived from an EMBL/GenBank/DDBJ whole genome shotgun (WGS) entry which is preliminary data.</text>
</comment>
<proteinExistence type="predicted"/>
<dbReference type="Proteomes" id="UP001195660">
    <property type="component" value="Unassembled WGS sequence"/>
</dbReference>
<evidence type="ECO:0000313" key="1">
    <source>
        <dbReference type="EMBL" id="MBM5572106.1"/>
    </source>
</evidence>
<dbReference type="EMBL" id="WOFE01000005">
    <property type="protein sequence ID" value="MBM5572106.1"/>
    <property type="molecule type" value="Genomic_DNA"/>
</dbReference>
<evidence type="ECO:0000313" key="2">
    <source>
        <dbReference type="Proteomes" id="UP001195660"/>
    </source>
</evidence>
<name>A0ABS2CFE0_9NEIS</name>
<accession>A0ABS2CFE0</accession>
<sequence length="278" mass="32362">MKYDRSRVINFPLSFAVAIKEYVASARVKQYRKNKDNIDYSEKTITRRGINAIKFCEYLIENGIYDFSDVGQSILDQYAEDYSRKEAEKAYNFLNFTSYNYNNLIDLQPPRFKRPAAWLMCIQDVFLDEIINNTKNIMEPDLRLCVLLLAVYGQTISKSTSLKLDSVETIGEKIFIKFHKYPIELDQLTKETLLQCRPNIKNEIINNEERIISMPGTRYKVKKFLLGHDPKKIRNTAILNVIKEQNTRGFSCLSDALDVSMPTLIWLAQSLSALHFNR</sequence>
<reference evidence="1 2" key="1">
    <citation type="submission" date="2019-11" db="EMBL/GenBank/DDBJ databases">
        <title>Novel Deefgea species.</title>
        <authorList>
            <person name="Han J.-H."/>
        </authorList>
    </citation>
    <scope>NUCLEOTIDE SEQUENCE [LARGE SCALE GENOMIC DNA]</scope>
    <source>
        <strain evidence="1 2">LMG 24817</strain>
    </source>
</reference>